<keyword evidence="4 8" id="KW-0697">Rotamase</keyword>
<evidence type="ECO:0000259" key="11">
    <source>
        <dbReference type="PROSITE" id="PS50059"/>
    </source>
</evidence>
<dbReference type="InterPro" id="IPR037041">
    <property type="entry name" value="Trigger_fac_C_sf"/>
</dbReference>
<dbReference type="Pfam" id="PF05697">
    <property type="entry name" value="Trigger_N"/>
    <property type="match status" value="1"/>
</dbReference>
<reference evidence="12 13" key="1">
    <citation type="journal article" date="2020" name="G3 (Bethesda)">
        <title>Improved Reference Genome for Cyclotella cryptica CCMP332, a Model for Cell Wall Morphogenesis, Salinity Adaptation, and Lipid Production in Diatoms (Bacillariophyta).</title>
        <authorList>
            <person name="Roberts W.R."/>
            <person name="Downey K.M."/>
            <person name="Ruck E.C."/>
            <person name="Traller J.C."/>
            <person name="Alverson A.J."/>
        </authorList>
    </citation>
    <scope>NUCLEOTIDE SEQUENCE [LARGE SCALE GENOMIC DNA]</scope>
    <source>
        <strain evidence="12 13">CCMP332</strain>
    </source>
</reference>
<dbReference type="InterPro" id="IPR027304">
    <property type="entry name" value="Trigger_fact/SurA_dom_sf"/>
</dbReference>
<keyword evidence="6 8" id="KW-0413">Isomerase</keyword>
<dbReference type="FunFam" id="3.30.70.1050:FF:000004">
    <property type="entry name" value="Trigger factor"/>
    <property type="match status" value="1"/>
</dbReference>
<evidence type="ECO:0000256" key="10">
    <source>
        <dbReference type="SAM" id="SignalP"/>
    </source>
</evidence>
<dbReference type="Gene3D" id="3.10.50.40">
    <property type="match status" value="1"/>
</dbReference>
<dbReference type="SUPFAM" id="SSF54534">
    <property type="entry name" value="FKBP-like"/>
    <property type="match status" value="1"/>
</dbReference>
<evidence type="ECO:0000256" key="6">
    <source>
        <dbReference type="ARBA" id="ARBA00023235"/>
    </source>
</evidence>
<dbReference type="Proteomes" id="UP001516023">
    <property type="component" value="Unassembled WGS sequence"/>
</dbReference>
<dbReference type="InterPro" id="IPR008881">
    <property type="entry name" value="Trigger_fac_ribosome-bd_bac"/>
</dbReference>
<comment type="caution">
    <text evidence="12">The sequence shown here is derived from an EMBL/GenBank/DDBJ whole genome shotgun (WGS) entry which is preliminary data.</text>
</comment>
<sequence length="648" mass="71065">MPRISHLALAACLIGTGHAFTVGPSSCTQPRSVSALPPTPQSITFVSHRPLAATSALHSTKSPDQSYSGTTSNLKKLPASAIELTLTIPPSATTAVYDKVLSTVSKKVSIPGFRKGAKIPTAVIENAWNPNGGKKNLKAMAVQELASELIGKTLKDEYDLEPIGQPAIVPDVQSLADTFRAGEELQMVVKCDVWPDIEWKKTDENEKPYLGLKGSYKRKPFNQVRFDAAMRDLMERYARLEPFEDSSAPLAMGDACVVNMVGYLAANGERGEALPEGVASGDNVEVVLGKGRYMEGLVEGLVGGKVGETKEVKVRFPDALKNKELAGKDAIFDVTILSASKRILPTLTDEFANQVRPGLTAQSLQDELRKAVDTQDAQEYMGARNEALGVALAEVLEVEVPDTLVTNQAREKYALMMTEMRNNGMADEEIQKLISPENFIKYKDLYAESIVRDFKTSMALDEIARLENIQVPAYQIEEQIQSLKDQAAKEGQSDEVDDEQIRKKVESTLERRMVFDFLAEHAELEVEYMKEGEDEFDEAMMEKLAQESLEREQAESAEGKDDDDAEVVTAAAESVAETETEATGEIESNAAIDDEVSVKKDEVPSYNDLNLEEKAFSILTNLGLVDINPDPDSPDFDASAYAEDEEDE</sequence>
<gene>
    <name evidence="12" type="ORF">HJC23_010011</name>
</gene>
<evidence type="ECO:0000256" key="2">
    <source>
        <dbReference type="ARBA" id="ARBA00005464"/>
    </source>
</evidence>
<dbReference type="Gene3D" id="1.10.3120.10">
    <property type="entry name" value="Trigger factor, C-terminal domain"/>
    <property type="match status" value="1"/>
</dbReference>
<dbReference type="InterPro" id="IPR008880">
    <property type="entry name" value="Trigger_fac_C"/>
</dbReference>
<evidence type="ECO:0000256" key="7">
    <source>
        <dbReference type="ARBA" id="ARBA00024849"/>
    </source>
</evidence>
<feature type="compositionally biased region" description="Basic and acidic residues" evidence="9">
    <location>
        <begin position="547"/>
        <end position="559"/>
    </location>
</feature>
<evidence type="ECO:0000256" key="1">
    <source>
        <dbReference type="ARBA" id="ARBA00000971"/>
    </source>
</evidence>
<dbReference type="Gene3D" id="3.30.70.1050">
    <property type="entry name" value="Trigger factor ribosome-binding domain"/>
    <property type="match status" value="1"/>
</dbReference>
<dbReference type="InterPro" id="IPR046357">
    <property type="entry name" value="PPIase_dom_sf"/>
</dbReference>
<keyword evidence="5" id="KW-0143">Chaperone</keyword>
<dbReference type="EC" id="5.2.1.8" evidence="3 8"/>
<dbReference type="PANTHER" id="PTHR30560:SF3">
    <property type="entry name" value="TRIGGER FACTOR-LIKE PROTEIN TIG, CHLOROPLASTIC"/>
    <property type="match status" value="1"/>
</dbReference>
<dbReference type="Pfam" id="PF00254">
    <property type="entry name" value="FKBP_C"/>
    <property type="match status" value="1"/>
</dbReference>
<evidence type="ECO:0000313" key="12">
    <source>
        <dbReference type="EMBL" id="KAL3796711.1"/>
    </source>
</evidence>
<dbReference type="InterPro" id="IPR005215">
    <property type="entry name" value="Trig_fac"/>
</dbReference>
<evidence type="ECO:0000256" key="5">
    <source>
        <dbReference type="ARBA" id="ARBA00023186"/>
    </source>
</evidence>
<dbReference type="NCBIfam" id="TIGR00115">
    <property type="entry name" value="tig"/>
    <property type="match status" value="1"/>
</dbReference>
<dbReference type="HAMAP" id="MF_00303">
    <property type="entry name" value="Trigger_factor_Tig"/>
    <property type="match status" value="1"/>
</dbReference>
<comment type="catalytic activity">
    <reaction evidence="1 8">
        <text>[protein]-peptidylproline (omega=180) = [protein]-peptidylproline (omega=0)</text>
        <dbReference type="Rhea" id="RHEA:16237"/>
        <dbReference type="Rhea" id="RHEA-COMP:10747"/>
        <dbReference type="Rhea" id="RHEA-COMP:10748"/>
        <dbReference type="ChEBI" id="CHEBI:83833"/>
        <dbReference type="ChEBI" id="CHEBI:83834"/>
        <dbReference type="EC" id="5.2.1.8"/>
    </reaction>
</comment>
<keyword evidence="10" id="KW-0732">Signal</keyword>
<evidence type="ECO:0000256" key="9">
    <source>
        <dbReference type="SAM" id="MobiDB-lite"/>
    </source>
</evidence>
<protein>
    <recommendedName>
        <fullName evidence="3 8">peptidylprolyl isomerase</fullName>
        <ecNumber evidence="3 8">5.2.1.8</ecNumber>
    </recommendedName>
</protein>
<accession>A0ABD3QAF3</accession>
<dbReference type="SUPFAM" id="SSF109998">
    <property type="entry name" value="Triger factor/SurA peptide-binding domain-like"/>
    <property type="match status" value="1"/>
</dbReference>
<feature type="chain" id="PRO_5044848631" description="peptidylprolyl isomerase" evidence="10">
    <location>
        <begin position="20"/>
        <end position="648"/>
    </location>
</feature>
<feature type="signal peptide" evidence="10">
    <location>
        <begin position="1"/>
        <end position="19"/>
    </location>
</feature>
<dbReference type="SUPFAM" id="SSF102735">
    <property type="entry name" value="Trigger factor ribosome-binding domain"/>
    <property type="match status" value="1"/>
</dbReference>
<dbReference type="EMBL" id="JABMIG020000061">
    <property type="protein sequence ID" value="KAL3796711.1"/>
    <property type="molecule type" value="Genomic_DNA"/>
</dbReference>
<dbReference type="PROSITE" id="PS50059">
    <property type="entry name" value="FKBP_PPIASE"/>
    <property type="match status" value="1"/>
</dbReference>
<keyword evidence="13" id="KW-1185">Reference proteome</keyword>
<proteinExistence type="inferred from homology"/>
<feature type="domain" description="PPIase FKBP-type" evidence="11">
    <location>
        <begin position="253"/>
        <end position="314"/>
    </location>
</feature>
<organism evidence="12 13">
    <name type="scientific">Cyclotella cryptica</name>
    <dbReference type="NCBI Taxonomy" id="29204"/>
    <lineage>
        <taxon>Eukaryota</taxon>
        <taxon>Sar</taxon>
        <taxon>Stramenopiles</taxon>
        <taxon>Ochrophyta</taxon>
        <taxon>Bacillariophyta</taxon>
        <taxon>Coscinodiscophyceae</taxon>
        <taxon>Thalassiosirophycidae</taxon>
        <taxon>Stephanodiscales</taxon>
        <taxon>Stephanodiscaceae</taxon>
        <taxon>Cyclotella</taxon>
    </lineage>
</organism>
<dbReference type="AlphaFoldDB" id="A0ABD3QAF3"/>
<feature type="region of interest" description="Disordered" evidence="9">
    <location>
        <begin position="547"/>
        <end position="600"/>
    </location>
</feature>
<comment type="similarity">
    <text evidence="2">Belongs to the FKBP-type PPIase family. Tig subfamily.</text>
</comment>
<comment type="function">
    <text evidence="7">Involved in protein export. Acts as a chaperone by maintaining the newly synthesized protein in an open conformation. Functions as a peptidyl-prolyl cis-trans isomerase.</text>
</comment>
<dbReference type="Pfam" id="PF05698">
    <property type="entry name" value="Trigger_C"/>
    <property type="match status" value="1"/>
</dbReference>
<name>A0ABD3QAF3_9STRA</name>
<dbReference type="InterPro" id="IPR001179">
    <property type="entry name" value="PPIase_FKBP_dom"/>
</dbReference>
<dbReference type="InterPro" id="IPR036611">
    <property type="entry name" value="Trigger_fac_ribosome-bd_sf"/>
</dbReference>
<evidence type="ECO:0000256" key="3">
    <source>
        <dbReference type="ARBA" id="ARBA00013194"/>
    </source>
</evidence>
<evidence type="ECO:0000256" key="4">
    <source>
        <dbReference type="ARBA" id="ARBA00023110"/>
    </source>
</evidence>
<dbReference type="PANTHER" id="PTHR30560">
    <property type="entry name" value="TRIGGER FACTOR CHAPERONE AND PEPTIDYL-PROLYL CIS/TRANS ISOMERASE"/>
    <property type="match status" value="1"/>
</dbReference>
<evidence type="ECO:0000313" key="13">
    <source>
        <dbReference type="Proteomes" id="UP001516023"/>
    </source>
</evidence>
<evidence type="ECO:0000256" key="8">
    <source>
        <dbReference type="PROSITE-ProRule" id="PRU00277"/>
    </source>
</evidence>
<dbReference type="GO" id="GO:0003755">
    <property type="term" value="F:peptidyl-prolyl cis-trans isomerase activity"/>
    <property type="evidence" value="ECO:0007669"/>
    <property type="project" value="UniProtKB-KW"/>
</dbReference>
<feature type="region of interest" description="Disordered" evidence="9">
    <location>
        <begin position="625"/>
        <end position="648"/>
    </location>
</feature>